<dbReference type="InterPro" id="IPR053019">
    <property type="entry name" value="GATA_zinc_finger"/>
</dbReference>
<organism evidence="3 4">
    <name type="scientific">Helobdella robusta</name>
    <name type="common">Californian leech</name>
    <dbReference type="NCBI Taxonomy" id="6412"/>
    <lineage>
        <taxon>Eukaryota</taxon>
        <taxon>Metazoa</taxon>
        <taxon>Spiralia</taxon>
        <taxon>Lophotrochozoa</taxon>
        <taxon>Annelida</taxon>
        <taxon>Clitellata</taxon>
        <taxon>Hirudinea</taxon>
        <taxon>Rhynchobdellida</taxon>
        <taxon>Glossiphoniidae</taxon>
        <taxon>Helobdella</taxon>
    </lineage>
</organism>
<dbReference type="Proteomes" id="UP000015101">
    <property type="component" value="Unassembled WGS sequence"/>
</dbReference>
<protein>
    <submittedName>
        <fullName evidence="2 3">Uncharacterized protein</fullName>
    </submittedName>
</protein>
<sequence>MAPTTTTQSVIPNNNTSTTTAVDLAWDYNTGDDTSPLLRRAAARINQSEQQKCTMTRRQVQYLIHSVHEISQILSNELYRCDHTDINNSNNTNDVNTINNNNNNITGSNAAYGCSLISNSSGGSCSQFKKRCSLFNYLIEYSVLIMFILQVPYTSCTSVIICIVLLFMHYLRLLKFYMDLKRVHLYTLCTSCFVTVVIFASLYTTIQQLQGNDSQYFIGRPTFHDNININNNNNDNNNNNNNNNIFDVPQQTNLLGDVGDSDSFIFNTTGIYGSFDNSASAYNANENNIQNPNLITFNTNDDV</sequence>
<keyword evidence="1" id="KW-1133">Transmembrane helix</keyword>
<dbReference type="EMBL" id="KB096324">
    <property type="protein sequence ID" value="ESO05817.1"/>
    <property type="molecule type" value="Genomic_DNA"/>
</dbReference>
<evidence type="ECO:0000256" key="1">
    <source>
        <dbReference type="SAM" id="Phobius"/>
    </source>
</evidence>
<dbReference type="EMBL" id="AMQM01000408">
    <property type="status" value="NOT_ANNOTATED_CDS"/>
    <property type="molecule type" value="Genomic_DNA"/>
</dbReference>
<name>T1EPI4_HELRO</name>
<proteinExistence type="predicted"/>
<evidence type="ECO:0000313" key="4">
    <source>
        <dbReference type="Proteomes" id="UP000015101"/>
    </source>
</evidence>
<dbReference type="PANTHER" id="PTHR23353">
    <property type="entry name" value="RAB-GAP/TBC-RELATED"/>
    <property type="match status" value="1"/>
</dbReference>
<dbReference type="InParanoid" id="T1EPI4"/>
<dbReference type="GeneID" id="20198484"/>
<gene>
    <name evidence="3" type="primary">20198484</name>
    <name evidence="2" type="ORF">HELRODRAFT_159893</name>
</gene>
<dbReference type="RefSeq" id="XP_009015185.1">
    <property type="nucleotide sequence ID" value="XM_009016937.1"/>
</dbReference>
<keyword evidence="1" id="KW-0472">Membrane</keyword>
<keyword evidence="4" id="KW-1185">Reference proteome</keyword>
<reference evidence="3" key="3">
    <citation type="submission" date="2015-06" db="UniProtKB">
        <authorList>
            <consortium name="EnsemblMetazoa"/>
        </authorList>
    </citation>
    <scope>IDENTIFICATION</scope>
</reference>
<feature type="transmembrane region" description="Helical" evidence="1">
    <location>
        <begin position="141"/>
        <end position="171"/>
    </location>
</feature>
<reference evidence="4" key="1">
    <citation type="submission" date="2012-12" db="EMBL/GenBank/DDBJ databases">
        <authorList>
            <person name="Hellsten U."/>
            <person name="Grimwood J."/>
            <person name="Chapman J.A."/>
            <person name="Shapiro H."/>
            <person name="Aerts A."/>
            <person name="Otillar R.P."/>
            <person name="Terry A.Y."/>
            <person name="Boore J.L."/>
            <person name="Simakov O."/>
            <person name="Marletaz F."/>
            <person name="Cho S.-J."/>
            <person name="Edsinger-Gonzales E."/>
            <person name="Havlak P."/>
            <person name="Kuo D.-H."/>
            <person name="Larsson T."/>
            <person name="Lv J."/>
            <person name="Arendt D."/>
            <person name="Savage R."/>
            <person name="Osoegawa K."/>
            <person name="de Jong P."/>
            <person name="Lindberg D.R."/>
            <person name="Seaver E.C."/>
            <person name="Weisblat D.A."/>
            <person name="Putnam N.H."/>
            <person name="Grigoriev I.V."/>
            <person name="Rokhsar D.S."/>
        </authorList>
    </citation>
    <scope>NUCLEOTIDE SEQUENCE</scope>
</reference>
<dbReference type="CTD" id="20198484"/>
<evidence type="ECO:0000313" key="3">
    <source>
        <dbReference type="EnsemblMetazoa" id="HelroP159893"/>
    </source>
</evidence>
<dbReference type="AlphaFoldDB" id="T1EPI4"/>
<evidence type="ECO:0000313" key="2">
    <source>
        <dbReference type="EMBL" id="ESO05817.1"/>
    </source>
</evidence>
<reference evidence="2 4" key="2">
    <citation type="journal article" date="2013" name="Nature">
        <title>Insights into bilaterian evolution from three spiralian genomes.</title>
        <authorList>
            <person name="Simakov O."/>
            <person name="Marletaz F."/>
            <person name="Cho S.J."/>
            <person name="Edsinger-Gonzales E."/>
            <person name="Havlak P."/>
            <person name="Hellsten U."/>
            <person name="Kuo D.H."/>
            <person name="Larsson T."/>
            <person name="Lv J."/>
            <person name="Arendt D."/>
            <person name="Savage R."/>
            <person name="Osoegawa K."/>
            <person name="de Jong P."/>
            <person name="Grimwood J."/>
            <person name="Chapman J.A."/>
            <person name="Shapiro H."/>
            <person name="Aerts A."/>
            <person name="Otillar R.P."/>
            <person name="Terry A.Y."/>
            <person name="Boore J.L."/>
            <person name="Grigoriev I.V."/>
            <person name="Lindberg D.R."/>
            <person name="Seaver E.C."/>
            <person name="Weisblat D.A."/>
            <person name="Putnam N.H."/>
            <person name="Rokhsar D.S."/>
        </authorList>
    </citation>
    <scope>NUCLEOTIDE SEQUENCE</scope>
</reference>
<accession>T1EPI4</accession>
<feature type="transmembrane region" description="Helical" evidence="1">
    <location>
        <begin position="183"/>
        <end position="203"/>
    </location>
</feature>
<dbReference type="HOGENOM" id="CLU_919125_0_0_1"/>
<keyword evidence="1" id="KW-0812">Transmembrane</keyword>
<dbReference type="KEGG" id="hro:HELRODRAFT_159893"/>
<dbReference type="EnsemblMetazoa" id="HelroT159893">
    <property type="protein sequence ID" value="HelroP159893"/>
    <property type="gene ID" value="HelroG159893"/>
</dbReference>